<dbReference type="InterPro" id="IPR023122">
    <property type="entry name" value="NE1680-like_sf"/>
</dbReference>
<evidence type="ECO:0000313" key="2">
    <source>
        <dbReference type="Proteomes" id="UP000242957"/>
    </source>
</evidence>
<evidence type="ECO:0008006" key="3">
    <source>
        <dbReference type="Google" id="ProtNLM"/>
    </source>
</evidence>
<dbReference type="RefSeq" id="WP_084309850.1">
    <property type="nucleotide sequence ID" value="NZ_FNIJ01000002.1"/>
</dbReference>
<dbReference type="InterPro" id="IPR018592">
    <property type="entry name" value="DUF2024"/>
</dbReference>
<dbReference type="Proteomes" id="UP000242957">
    <property type="component" value="Unassembled WGS sequence"/>
</dbReference>
<dbReference type="Gene3D" id="3.10.510.10">
    <property type="entry name" value="NE1680-like"/>
    <property type="match status" value="1"/>
</dbReference>
<dbReference type="STRING" id="198616.SAMN05216193_10275"/>
<accession>A0A1H0A497</accession>
<reference evidence="2" key="1">
    <citation type="submission" date="2016-10" db="EMBL/GenBank/DDBJ databases">
        <authorList>
            <person name="Varghese N."/>
            <person name="Submissions S."/>
        </authorList>
    </citation>
    <scope>NUCLEOTIDE SEQUENCE [LARGE SCALE GENOMIC DNA]</scope>
    <source>
        <strain evidence="2">JCM 21621</strain>
    </source>
</reference>
<evidence type="ECO:0000313" key="1">
    <source>
        <dbReference type="EMBL" id="SDN28051.1"/>
    </source>
</evidence>
<dbReference type="SUPFAM" id="SSF160766">
    <property type="entry name" value="NE1680-like"/>
    <property type="match status" value="1"/>
</dbReference>
<organism evidence="1 2">
    <name type="scientific">Pseudomonas jinjuensis</name>
    <dbReference type="NCBI Taxonomy" id="198616"/>
    <lineage>
        <taxon>Bacteria</taxon>
        <taxon>Pseudomonadati</taxon>
        <taxon>Pseudomonadota</taxon>
        <taxon>Gammaproteobacteria</taxon>
        <taxon>Pseudomonadales</taxon>
        <taxon>Pseudomonadaceae</taxon>
        <taxon>Pseudomonas</taxon>
    </lineage>
</organism>
<dbReference type="AlphaFoldDB" id="A0A1H0A497"/>
<protein>
    <recommendedName>
        <fullName evidence="3">DUF2024 domain-containing protein</fullName>
    </recommendedName>
</protein>
<sequence length="84" mass="9452">MQVKVYDTHIRTHDGRYLHFDVLVPEGDGVNAQVYALDWLASRGVHAQDVQQSRLDFCHSEAASPPVEQAFRQQGYAIIPLQGC</sequence>
<dbReference type="EMBL" id="FNIJ01000002">
    <property type="protein sequence ID" value="SDN28051.1"/>
    <property type="molecule type" value="Genomic_DNA"/>
</dbReference>
<proteinExistence type="predicted"/>
<dbReference type="OrthoDB" id="9795699at2"/>
<dbReference type="Pfam" id="PF09630">
    <property type="entry name" value="DUF2024"/>
    <property type="match status" value="1"/>
</dbReference>
<gene>
    <name evidence="1" type="ORF">SAMN05216193_10275</name>
</gene>
<name>A0A1H0A497_9PSED</name>
<keyword evidence="2" id="KW-1185">Reference proteome</keyword>